<dbReference type="STRING" id="1250539.Ga0080574_TMP1170"/>
<evidence type="ECO:0000313" key="3">
    <source>
        <dbReference type="Proteomes" id="UP000187059"/>
    </source>
</evidence>
<keyword evidence="1" id="KW-1133">Transmembrane helix</keyword>
<evidence type="ECO:0000313" key="2">
    <source>
        <dbReference type="EMBL" id="APZ51504.1"/>
    </source>
</evidence>
<feature type="transmembrane region" description="Helical" evidence="1">
    <location>
        <begin position="424"/>
        <end position="452"/>
    </location>
</feature>
<sequence>MKLVFTALYGFCLILFWLDRNRNSAVRRIINEANAALLRLLENVFRKGLFLMSEQRSWAAVRALFGSFLRPGRQLRRAALWSLAFLVLSISGFELNAHLRRNQPVPQTDHLTNAVTAILDYKNARNCLVVTGDVALCKEAGFLILDTASLSARLQSMGPYWSSDMDFSTGETNDLETSIFLLGLGEEIARTHLSLVLAEGNAYLDLSSELSTSILQRSGWFTSTFYATVLLPSLYLSCLITTALIYFSKEIRLDRDIYRGGLILGSALLDFAFCVVLFFILTAIIYFLGPILTHLAGRLYDGYLIPEDLRPQLFHYINDVFAPRALDYYAQHGTALGEPWRTLFDALEEAFSPDAADAAEETAQVRSLFTDMTLSNTPISSTISLQPTFFETLIATGRLVVWDVTTILRGFWSYIPIEAAIRNWMILITLLPLLLHIAIVAANLFYAAAMLFVTRPLIELTRVASETSATKFYGGALAFTLGVLGIWIL</sequence>
<feature type="transmembrane region" description="Helical" evidence="1">
    <location>
        <begin position="472"/>
        <end position="488"/>
    </location>
</feature>
<dbReference type="KEGG" id="paby:Ga0080574_TMP1170"/>
<dbReference type="AlphaFoldDB" id="A0A1P8UQ21"/>
<evidence type="ECO:0000256" key="1">
    <source>
        <dbReference type="SAM" id="Phobius"/>
    </source>
</evidence>
<keyword evidence="3" id="KW-1185">Reference proteome</keyword>
<reference evidence="2 3" key="1">
    <citation type="submission" date="2016-04" db="EMBL/GenBank/DDBJ databases">
        <title>Deep-sea bacteria in the southern Pacific.</title>
        <authorList>
            <person name="Tang K."/>
        </authorList>
    </citation>
    <scope>NUCLEOTIDE SEQUENCE [LARGE SCALE GENOMIC DNA]</scope>
    <source>
        <strain evidence="2 3">JLT2014</strain>
    </source>
</reference>
<dbReference type="Proteomes" id="UP000187059">
    <property type="component" value="Chromosome"/>
</dbReference>
<gene>
    <name evidence="2" type="ORF">Ga0080574_TMP1170</name>
</gene>
<organism evidence="2 3">
    <name type="scientific">Salipiger abyssi</name>
    <dbReference type="NCBI Taxonomy" id="1250539"/>
    <lineage>
        <taxon>Bacteria</taxon>
        <taxon>Pseudomonadati</taxon>
        <taxon>Pseudomonadota</taxon>
        <taxon>Alphaproteobacteria</taxon>
        <taxon>Rhodobacterales</taxon>
        <taxon>Roseobacteraceae</taxon>
        <taxon>Salipiger</taxon>
    </lineage>
</organism>
<name>A0A1P8UQ21_9RHOB</name>
<dbReference type="RefSeq" id="WP_076696069.1">
    <property type="nucleotide sequence ID" value="NZ_CP015093.1"/>
</dbReference>
<dbReference type="EMBL" id="CP015093">
    <property type="protein sequence ID" value="APZ51504.1"/>
    <property type="molecule type" value="Genomic_DNA"/>
</dbReference>
<keyword evidence="1" id="KW-0472">Membrane</keyword>
<keyword evidence="1" id="KW-0812">Transmembrane</keyword>
<feature type="transmembrane region" description="Helical" evidence="1">
    <location>
        <begin position="225"/>
        <end position="247"/>
    </location>
</feature>
<accession>A0A1P8UQ21</accession>
<proteinExistence type="predicted"/>
<protein>
    <submittedName>
        <fullName evidence="2">Uncharacterized protein</fullName>
    </submittedName>
</protein>
<feature type="transmembrane region" description="Helical" evidence="1">
    <location>
        <begin position="267"/>
        <end position="288"/>
    </location>
</feature>